<keyword evidence="1" id="KW-0812">Transmembrane</keyword>
<protein>
    <submittedName>
        <fullName evidence="2">Uncharacterized protein</fullName>
    </submittedName>
</protein>
<feature type="transmembrane region" description="Helical" evidence="1">
    <location>
        <begin position="16"/>
        <end position="34"/>
    </location>
</feature>
<gene>
    <name evidence="2" type="ORF">S01H4_22430</name>
</gene>
<comment type="caution">
    <text evidence="2">The sequence shown here is derived from an EMBL/GenBank/DDBJ whole genome shotgun (WGS) entry which is preliminary data.</text>
</comment>
<feature type="transmembrane region" description="Helical" evidence="1">
    <location>
        <begin position="122"/>
        <end position="153"/>
    </location>
</feature>
<feature type="transmembrane region" description="Helical" evidence="1">
    <location>
        <begin position="174"/>
        <end position="195"/>
    </location>
</feature>
<name>X1CT15_9ZZZZ</name>
<feature type="non-terminal residue" evidence="2">
    <location>
        <position position="329"/>
    </location>
</feature>
<feature type="transmembrane region" description="Helical" evidence="1">
    <location>
        <begin position="96"/>
        <end position="116"/>
    </location>
</feature>
<feature type="transmembrane region" description="Helical" evidence="1">
    <location>
        <begin position="39"/>
        <end position="59"/>
    </location>
</feature>
<feature type="transmembrane region" description="Helical" evidence="1">
    <location>
        <begin position="243"/>
        <end position="264"/>
    </location>
</feature>
<keyword evidence="1" id="KW-0472">Membrane</keyword>
<feature type="transmembrane region" description="Helical" evidence="1">
    <location>
        <begin position="215"/>
        <end position="236"/>
    </location>
</feature>
<sequence>MGFKDLILLKEKDNQIFLIFVIWMIVGHILEYFLKVNALYVIVPLLCCTSTLLVISLVLKKDLSQFSLKQYLVIFLISIFFGIVPYFIFLFNLIYAVLFILLFLVVALILYGYVPYFHRKEIFFYPISFIVWFLVLATAFAFILVFIPTYILYKTYKKGVKVEVKISNFKHPKFWQLLGFLGGTTLGLFTISLTYSVSSILISTFGEVGIDLPGITTGLLGFMTVVIFLTAILLFFRTFNTWMGLFCVIVGFYGFYLMIKTFYTLSFSGGAPLELISILSPFRLVFDIGFFVVDLLIFLFVLGALIKSTELIEKKKAWRSDAILLWVLI</sequence>
<feature type="transmembrane region" description="Helical" evidence="1">
    <location>
        <begin position="284"/>
        <end position="306"/>
    </location>
</feature>
<dbReference type="EMBL" id="BART01010280">
    <property type="protein sequence ID" value="GAG87381.1"/>
    <property type="molecule type" value="Genomic_DNA"/>
</dbReference>
<proteinExistence type="predicted"/>
<keyword evidence="1" id="KW-1133">Transmembrane helix</keyword>
<organism evidence="2">
    <name type="scientific">marine sediment metagenome</name>
    <dbReference type="NCBI Taxonomy" id="412755"/>
    <lineage>
        <taxon>unclassified sequences</taxon>
        <taxon>metagenomes</taxon>
        <taxon>ecological metagenomes</taxon>
    </lineage>
</organism>
<reference evidence="2" key="1">
    <citation type="journal article" date="2014" name="Front. Microbiol.">
        <title>High frequency of phylogenetically diverse reductive dehalogenase-homologous genes in deep subseafloor sedimentary metagenomes.</title>
        <authorList>
            <person name="Kawai M."/>
            <person name="Futagami T."/>
            <person name="Toyoda A."/>
            <person name="Takaki Y."/>
            <person name="Nishi S."/>
            <person name="Hori S."/>
            <person name="Arai W."/>
            <person name="Tsubouchi T."/>
            <person name="Morono Y."/>
            <person name="Uchiyama I."/>
            <person name="Ito T."/>
            <person name="Fujiyama A."/>
            <person name="Inagaki F."/>
            <person name="Takami H."/>
        </authorList>
    </citation>
    <scope>NUCLEOTIDE SEQUENCE</scope>
    <source>
        <strain evidence="2">Expedition CK06-06</strain>
    </source>
</reference>
<evidence type="ECO:0000313" key="2">
    <source>
        <dbReference type="EMBL" id="GAG87381.1"/>
    </source>
</evidence>
<feature type="transmembrane region" description="Helical" evidence="1">
    <location>
        <begin position="71"/>
        <end position="89"/>
    </location>
</feature>
<dbReference type="AlphaFoldDB" id="X1CT15"/>
<evidence type="ECO:0000256" key="1">
    <source>
        <dbReference type="SAM" id="Phobius"/>
    </source>
</evidence>
<accession>X1CT15</accession>